<evidence type="ECO:0000313" key="1">
    <source>
        <dbReference type="EMBL" id="PZV38149.1"/>
    </source>
</evidence>
<keyword evidence="2" id="KW-1185">Reference proteome</keyword>
<dbReference type="GO" id="GO:0042597">
    <property type="term" value="C:periplasmic space"/>
    <property type="evidence" value="ECO:0007669"/>
    <property type="project" value="InterPro"/>
</dbReference>
<accession>A0A2W7CWK5</accession>
<dbReference type="Pfam" id="PF07813">
    <property type="entry name" value="LTXXQ"/>
    <property type="match status" value="1"/>
</dbReference>
<evidence type="ECO:0000313" key="2">
    <source>
        <dbReference type="Proteomes" id="UP000248616"/>
    </source>
</evidence>
<gene>
    <name evidence="1" type="ORF">B5V02_12695</name>
</gene>
<organism evidence="1 2">
    <name type="scientific">Mesorhizobium kowhaii</name>
    <dbReference type="NCBI Taxonomy" id="1300272"/>
    <lineage>
        <taxon>Bacteria</taxon>
        <taxon>Pseudomonadati</taxon>
        <taxon>Pseudomonadota</taxon>
        <taxon>Alphaproteobacteria</taxon>
        <taxon>Hyphomicrobiales</taxon>
        <taxon>Phyllobacteriaceae</taxon>
        <taxon>Mesorhizobium</taxon>
    </lineage>
</organism>
<name>A0A2W7CWK5_9HYPH</name>
<protein>
    <recommendedName>
        <fullName evidence="3">Periplasmic heavy metal sensor</fullName>
    </recommendedName>
</protein>
<evidence type="ECO:0008006" key="3">
    <source>
        <dbReference type="Google" id="ProtNLM"/>
    </source>
</evidence>
<dbReference type="InterPro" id="IPR012899">
    <property type="entry name" value="LTXXQ"/>
</dbReference>
<dbReference type="Gene3D" id="1.20.120.1490">
    <property type="match status" value="1"/>
</dbReference>
<dbReference type="Proteomes" id="UP000248616">
    <property type="component" value="Unassembled WGS sequence"/>
</dbReference>
<comment type="caution">
    <text evidence="1">The sequence shown here is derived from an EMBL/GenBank/DDBJ whole genome shotgun (WGS) entry which is preliminary data.</text>
</comment>
<dbReference type="OrthoDB" id="8277545at2"/>
<dbReference type="EMBL" id="MZXV01000030">
    <property type="protein sequence ID" value="PZV38149.1"/>
    <property type="molecule type" value="Genomic_DNA"/>
</dbReference>
<dbReference type="AlphaFoldDB" id="A0A2W7CWK5"/>
<dbReference type="RefSeq" id="WP_111544563.1">
    <property type="nucleotide sequence ID" value="NZ_MZXV01000030.1"/>
</dbReference>
<reference evidence="2" key="1">
    <citation type="submission" date="2017-03" db="EMBL/GenBank/DDBJ databases">
        <authorList>
            <person name="Safronova V.I."/>
            <person name="Sazanova A.L."/>
            <person name="Chirak E.R."/>
        </authorList>
    </citation>
    <scope>NUCLEOTIDE SEQUENCE [LARGE SCALE GENOMIC DNA]</scope>
    <source>
        <strain evidence="2">Ach-343</strain>
    </source>
</reference>
<sequence length="160" mass="17797">MEPNQKKSWGKRIAMGGIAMVALAGVGVPGALSQDYGGMQRFGMGGGGSVMHMQANFRDGMGLIEREFGRFLEEIDATPQQEKKLEEIRDKLLFDVSVIMFGFLDTLEDFDKLPTFDREAAEKLRAEIVAVFDNASRKLTRALLDVRDVLTPEQRAKLAE</sequence>
<proteinExistence type="predicted"/>